<dbReference type="InterPro" id="IPR010998">
    <property type="entry name" value="Integrase_recombinase_N"/>
</dbReference>
<dbReference type="EMBL" id="FZNO01000004">
    <property type="protein sequence ID" value="SNR35762.1"/>
    <property type="molecule type" value="Genomic_DNA"/>
</dbReference>
<dbReference type="Proteomes" id="UP000198403">
    <property type="component" value="Unassembled WGS sequence"/>
</dbReference>
<dbReference type="Pfam" id="PF00589">
    <property type="entry name" value="Phage_integrase"/>
    <property type="match status" value="1"/>
</dbReference>
<dbReference type="PANTHER" id="PTHR30629">
    <property type="entry name" value="PROPHAGE INTEGRASE"/>
    <property type="match status" value="1"/>
</dbReference>
<keyword evidence="3 5" id="KW-0238">DNA-binding</keyword>
<gene>
    <name evidence="9" type="ORF">SAMN06272737_10414</name>
</gene>
<evidence type="ECO:0000256" key="2">
    <source>
        <dbReference type="ARBA" id="ARBA00022908"/>
    </source>
</evidence>
<keyword evidence="4" id="KW-0233">DNA recombination</keyword>
<dbReference type="InterPro" id="IPR013762">
    <property type="entry name" value="Integrase-like_cat_sf"/>
</dbReference>
<feature type="domain" description="Tyr recombinase" evidence="7">
    <location>
        <begin position="190"/>
        <end position="387"/>
    </location>
</feature>
<dbReference type="InterPro" id="IPR044068">
    <property type="entry name" value="CB"/>
</dbReference>
<dbReference type="PANTHER" id="PTHR30629:SF2">
    <property type="entry name" value="PROPHAGE INTEGRASE INTS-RELATED"/>
    <property type="match status" value="1"/>
</dbReference>
<keyword evidence="10" id="KW-1185">Reference proteome</keyword>
<dbReference type="Pfam" id="PF22022">
    <property type="entry name" value="Phage_int_M"/>
    <property type="match status" value="1"/>
</dbReference>
<dbReference type="GO" id="GO:0003677">
    <property type="term" value="F:DNA binding"/>
    <property type="evidence" value="ECO:0007669"/>
    <property type="project" value="UniProtKB-UniRule"/>
</dbReference>
<dbReference type="InterPro" id="IPR050808">
    <property type="entry name" value="Phage_Integrase"/>
</dbReference>
<dbReference type="GO" id="GO:0006310">
    <property type="term" value="P:DNA recombination"/>
    <property type="evidence" value="ECO:0007669"/>
    <property type="project" value="UniProtKB-KW"/>
</dbReference>
<dbReference type="Gene3D" id="1.10.443.10">
    <property type="entry name" value="Intergrase catalytic core"/>
    <property type="match status" value="1"/>
</dbReference>
<dbReference type="PROSITE" id="PS51900">
    <property type="entry name" value="CB"/>
    <property type="match status" value="1"/>
</dbReference>
<dbReference type="GO" id="GO:0015074">
    <property type="term" value="P:DNA integration"/>
    <property type="evidence" value="ECO:0007669"/>
    <property type="project" value="UniProtKB-KW"/>
</dbReference>
<dbReference type="CDD" id="cd01189">
    <property type="entry name" value="INT_ICEBs1_C_like"/>
    <property type="match status" value="1"/>
</dbReference>
<dbReference type="PROSITE" id="PS51898">
    <property type="entry name" value="TYR_RECOMBINASE"/>
    <property type="match status" value="1"/>
</dbReference>
<evidence type="ECO:0000256" key="1">
    <source>
        <dbReference type="ARBA" id="ARBA00008857"/>
    </source>
</evidence>
<name>A0A238VN15_9ACTN</name>
<evidence type="ECO:0000256" key="5">
    <source>
        <dbReference type="PROSITE-ProRule" id="PRU01248"/>
    </source>
</evidence>
<dbReference type="AntiFam" id="ANF00012">
    <property type="entry name" value="tRNA translation"/>
</dbReference>
<evidence type="ECO:0000259" key="8">
    <source>
        <dbReference type="PROSITE" id="PS51900"/>
    </source>
</evidence>
<dbReference type="SUPFAM" id="SSF56349">
    <property type="entry name" value="DNA breaking-rejoining enzymes"/>
    <property type="match status" value="1"/>
</dbReference>
<dbReference type="InterPro" id="IPR002104">
    <property type="entry name" value="Integrase_catalytic"/>
</dbReference>
<dbReference type="InterPro" id="IPR053876">
    <property type="entry name" value="Phage_int_M"/>
</dbReference>
<evidence type="ECO:0000256" key="4">
    <source>
        <dbReference type="ARBA" id="ARBA00023172"/>
    </source>
</evidence>
<evidence type="ECO:0000313" key="9">
    <source>
        <dbReference type="EMBL" id="SNR35762.1"/>
    </source>
</evidence>
<organism evidence="9 10">
    <name type="scientific">Blastococcus mobilis</name>
    <dbReference type="NCBI Taxonomy" id="1938746"/>
    <lineage>
        <taxon>Bacteria</taxon>
        <taxon>Bacillati</taxon>
        <taxon>Actinomycetota</taxon>
        <taxon>Actinomycetes</taxon>
        <taxon>Geodermatophilales</taxon>
        <taxon>Geodermatophilaceae</taxon>
        <taxon>Blastococcus</taxon>
    </lineage>
</organism>
<dbReference type="AlphaFoldDB" id="A0A238VN15"/>
<accession>A0A238VN15</accession>
<keyword evidence="2" id="KW-0229">DNA integration</keyword>
<feature type="region of interest" description="Disordered" evidence="6">
    <location>
        <begin position="403"/>
        <end position="452"/>
    </location>
</feature>
<feature type="compositionally biased region" description="Low complexity" evidence="6">
    <location>
        <begin position="403"/>
        <end position="418"/>
    </location>
</feature>
<feature type="domain" description="Core-binding (CB)" evidence="8">
    <location>
        <begin position="88"/>
        <end position="169"/>
    </location>
</feature>
<dbReference type="Gene3D" id="1.10.150.130">
    <property type="match status" value="1"/>
</dbReference>
<evidence type="ECO:0000259" key="7">
    <source>
        <dbReference type="PROSITE" id="PS51898"/>
    </source>
</evidence>
<evidence type="ECO:0000256" key="3">
    <source>
        <dbReference type="ARBA" id="ARBA00023125"/>
    </source>
</evidence>
<evidence type="ECO:0000256" key="6">
    <source>
        <dbReference type="SAM" id="MobiDB-lite"/>
    </source>
</evidence>
<reference evidence="9 10" key="1">
    <citation type="submission" date="2017-06" db="EMBL/GenBank/DDBJ databases">
        <authorList>
            <person name="Kim H.J."/>
            <person name="Triplett B.A."/>
        </authorList>
    </citation>
    <scope>NUCLEOTIDE SEQUENCE [LARGE SCALE GENOMIC DNA]</scope>
    <source>
        <strain evidence="9 10">DSM 44272</strain>
    </source>
</reference>
<evidence type="ECO:0000313" key="10">
    <source>
        <dbReference type="Proteomes" id="UP000198403"/>
    </source>
</evidence>
<comment type="similarity">
    <text evidence="1">Belongs to the 'phage' integrase family.</text>
</comment>
<protein>
    <submittedName>
        <fullName evidence="9">Site-specific recombinase XerD</fullName>
    </submittedName>
</protein>
<dbReference type="InterPro" id="IPR011010">
    <property type="entry name" value="DNA_brk_join_enz"/>
</dbReference>
<proteinExistence type="inferred from homology"/>
<sequence>MSIERRGRVYRRCSCRDETGRQLGQSCPRLATDGKHGTWYYAVDMPPAPGGKRRTMRRGGFPTKAAASKALTDVTNRTAIGVRVDDRETVAAFLERWLQVKAGESKATTLRSYRAHVENVIVPAIGHLPIERLRAEHVEQLLDDAAVGRGPQTVRRIHATLRSALTYGVKTRRLPYNVASNVTPPNGARPEVQPWTAGELATFLRHVETDRLGPLFEVVAACGLRRGEALGLRWCDLDLSNRTARIRQTVVDVGGRLRFDTPKTRASEATVSMTERAVHALAQVRLGQELDRAAWGDAYEDHDLVFARENGAPLRPEYVTRRFVALSKAAGLRQVRLHDLRHGAASLMIAAGVPIAVVSKMLRHSSIGITADIYHHLNEDTARAASDAMGALLEAAFATASASGGDHTATTAGTAGTEELTEADETAGQLRGPRGDRTHNPRIKSPLLCQLS</sequence>